<feature type="binding site" evidence="9">
    <location>
        <position position="132"/>
    </location>
    <ligand>
        <name>[4Fe-4S] cluster</name>
        <dbReference type="ChEBI" id="CHEBI:49883"/>
    </ligand>
</feature>
<keyword evidence="7 9" id="KW-0408">Iron</keyword>
<evidence type="ECO:0000256" key="9">
    <source>
        <dbReference type="HAMAP-Rule" id="MF_01010"/>
    </source>
</evidence>
<dbReference type="KEGG" id="plad:PPGU16_16330"/>
<keyword evidence="3 9" id="KW-0489">Methyltransferase</keyword>
<dbReference type="GO" id="GO:0005506">
    <property type="term" value="F:iron ion binding"/>
    <property type="evidence" value="ECO:0007669"/>
    <property type="project" value="UniProtKB-UniRule"/>
</dbReference>
<dbReference type="PANTHER" id="PTHR11061:SF49">
    <property type="entry name" value="23S RRNA (URACIL(1939)-C(5))-METHYLTRANSFERASE RLMD"/>
    <property type="match status" value="1"/>
</dbReference>
<protein>
    <recommendedName>
        <fullName evidence="9">23S rRNA (uracil(1939)-C(5))-methyltransferase RlmD</fullName>
        <ecNumber evidence="9">2.1.1.190</ecNumber>
    </recommendedName>
    <alternativeName>
        <fullName evidence="9">23S rRNA(m5U1939)-methyltransferase</fullName>
    </alternativeName>
</protein>
<dbReference type="InterPro" id="IPR029063">
    <property type="entry name" value="SAM-dependent_MTases_sf"/>
</dbReference>
<dbReference type="PROSITE" id="PS50926">
    <property type="entry name" value="TRAM"/>
    <property type="match status" value="1"/>
</dbReference>
<dbReference type="GO" id="GO:0051539">
    <property type="term" value="F:4 iron, 4 sulfur cluster binding"/>
    <property type="evidence" value="ECO:0007669"/>
    <property type="project" value="UniProtKB-KW"/>
</dbReference>
<dbReference type="Gene3D" id="2.40.50.1070">
    <property type="match status" value="1"/>
</dbReference>
<dbReference type="InterPro" id="IPR010280">
    <property type="entry name" value="U5_MeTrfase_fam"/>
</dbReference>
<keyword evidence="4 9" id="KW-0808">Transferase</keyword>
<organism evidence="13 14">
    <name type="scientific">Paraburkholderia largidicola</name>
    <dbReference type="NCBI Taxonomy" id="3014751"/>
    <lineage>
        <taxon>Bacteria</taxon>
        <taxon>Pseudomonadati</taxon>
        <taxon>Pseudomonadota</taxon>
        <taxon>Betaproteobacteria</taxon>
        <taxon>Burkholderiales</taxon>
        <taxon>Burkholderiaceae</taxon>
        <taxon>Paraburkholderia</taxon>
    </lineage>
</organism>
<keyword evidence="1 9" id="KW-0004">4Fe-4S</keyword>
<dbReference type="GO" id="GO:0070475">
    <property type="term" value="P:rRNA base methylation"/>
    <property type="evidence" value="ECO:0007669"/>
    <property type="project" value="TreeGrafter"/>
</dbReference>
<feature type="binding site" evidence="9 10">
    <location>
        <position position="418"/>
    </location>
    <ligand>
        <name>S-adenosyl-L-methionine</name>
        <dbReference type="ChEBI" id="CHEBI:59789"/>
    </ligand>
</feature>
<dbReference type="InterPro" id="IPR002792">
    <property type="entry name" value="TRAM_dom"/>
</dbReference>
<sequence length="495" mass="54986">MSFVYNLVFGPTFTQSVRKSQVSETVPHIGKTRSSRKSKQAREDAAAGPFKAPELDIQSLDMEARGVGRTVTEDGSPGKVIFVEGALPGERVTYSSYRKKPSFEQAQVVDILKESVIRTRPQCKFFGICGGCSMQHLDVRAQIAVKQRVLEDNLMHLSKLRPETVFRPIHGPSWGYRYRARLTVRNVVKKGGVLVGFHEKKSSYVADMTSCEVLPPHVSDMLVPLRHMVEALSIRDRMPQIELAVGSSVTALVLRVLEPINEADEQVLRDFADQHNVQFWLQPKGPDSVYPFYPLDAQLDYTLPEYGIRMPFRPTDFTQVNHQINRVLVGRALRLLAPAKTDRVLDLFCGIGNFTLPLARISREVVGIEGSEVLTSRALDNAKENGVDSHTSFASRNLFEVTADDIRALGHFDKYLIDPPREGALAVSKALADIAQSGEGPLPKRIVYVSCNPATLARDAGLLVHEAGYRLKGAGVVNMFPHTSHVESIALFERD</sequence>
<feature type="binding site" evidence="9">
    <location>
        <position position="123"/>
    </location>
    <ligand>
        <name>[4Fe-4S] cluster</name>
        <dbReference type="ChEBI" id="CHEBI:49883"/>
    </ligand>
</feature>
<feature type="binding site" evidence="9">
    <location>
        <position position="397"/>
    </location>
    <ligand>
        <name>S-adenosyl-L-methionine</name>
        <dbReference type="ChEBI" id="CHEBI:59789"/>
    </ligand>
</feature>
<feature type="binding site" evidence="9 10">
    <location>
        <position position="348"/>
    </location>
    <ligand>
        <name>S-adenosyl-L-methionine</name>
        <dbReference type="ChEBI" id="CHEBI:59789"/>
    </ligand>
</feature>
<dbReference type="GO" id="GO:0003723">
    <property type="term" value="F:RNA binding"/>
    <property type="evidence" value="ECO:0007669"/>
    <property type="project" value="InterPro"/>
</dbReference>
<dbReference type="HAMAP" id="MF_01010">
    <property type="entry name" value="23SrRNA_methyltr_RlmD"/>
    <property type="match status" value="1"/>
</dbReference>
<evidence type="ECO:0000256" key="8">
    <source>
        <dbReference type="ARBA" id="ARBA00023014"/>
    </source>
</evidence>
<accession>A0A7I8BIS7</accession>
<comment type="function">
    <text evidence="9">Catalyzes the formation of 5-methyl-uridine at position 1939 (m5U1939) in 23S rRNA.</text>
</comment>
<dbReference type="Pfam" id="PF05958">
    <property type="entry name" value="tRNA_U5-meth_tr"/>
    <property type="match status" value="1"/>
</dbReference>
<dbReference type="Gene3D" id="2.40.50.140">
    <property type="entry name" value="Nucleic acid-binding proteins"/>
    <property type="match status" value="1"/>
</dbReference>
<feature type="domain" description="TRAM" evidence="12">
    <location>
        <begin position="44"/>
        <end position="110"/>
    </location>
</feature>
<feature type="binding site" evidence="9">
    <location>
        <position position="211"/>
    </location>
    <ligand>
        <name>[4Fe-4S] cluster</name>
        <dbReference type="ChEBI" id="CHEBI:49883"/>
    </ligand>
</feature>
<feature type="binding site" evidence="9">
    <location>
        <position position="129"/>
    </location>
    <ligand>
        <name>[4Fe-4S] cluster</name>
        <dbReference type="ChEBI" id="CHEBI:49883"/>
    </ligand>
</feature>
<dbReference type="GO" id="GO:0070041">
    <property type="term" value="F:rRNA (uridine-C5-)-methyltransferase activity"/>
    <property type="evidence" value="ECO:0007669"/>
    <property type="project" value="UniProtKB-UniRule"/>
</dbReference>
<feature type="binding site" evidence="9 10">
    <location>
        <position position="319"/>
    </location>
    <ligand>
        <name>S-adenosyl-L-methionine</name>
        <dbReference type="ChEBI" id="CHEBI:59789"/>
    </ligand>
</feature>
<keyword evidence="14" id="KW-1185">Reference proteome</keyword>
<evidence type="ECO:0000256" key="3">
    <source>
        <dbReference type="ARBA" id="ARBA00022603"/>
    </source>
</evidence>
<comment type="similarity">
    <text evidence="9">Belongs to the class I-like SAM-binding methyltransferase superfamily. RNA M5U methyltransferase family. RlmD subfamily.</text>
</comment>
<evidence type="ECO:0000256" key="2">
    <source>
        <dbReference type="ARBA" id="ARBA00022552"/>
    </source>
</evidence>
<gene>
    <name evidence="9 13" type="primary">rlmD</name>
    <name evidence="13" type="ORF">PPGU16_16330</name>
</gene>
<dbReference type="EC" id="2.1.1.190" evidence="9"/>
<dbReference type="InterPro" id="IPR030391">
    <property type="entry name" value="MeTrfase_TrmA_CS"/>
</dbReference>
<dbReference type="PROSITE" id="PS51687">
    <property type="entry name" value="SAM_MT_RNA_M5U"/>
    <property type="match status" value="1"/>
</dbReference>
<keyword evidence="8 9" id="KW-0411">Iron-sulfur</keyword>
<feature type="binding site" evidence="9 10">
    <location>
        <position position="369"/>
    </location>
    <ligand>
        <name>S-adenosyl-L-methionine</name>
        <dbReference type="ChEBI" id="CHEBI:59789"/>
    </ligand>
</feature>
<feature type="binding site" evidence="9">
    <location>
        <position position="353"/>
    </location>
    <ligand>
        <name>S-adenosyl-L-methionine</name>
        <dbReference type="ChEBI" id="CHEBI:59789"/>
    </ligand>
</feature>
<dbReference type="AlphaFoldDB" id="A0A7I8BIS7"/>
<keyword evidence="6 9" id="KW-0479">Metal-binding</keyword>
<proteinExistence type="inferred from homology"/>
<dbReference type="Gene3D" id="3.40.50.150">
    <property type="entry name" value="Vaccinia Virus protein VP39"/>
    <property type="match status" value="1"/>
</dbReference>
<feature type="region of interest" description="Disordered" evidence="11">
    <location>
        <begin position="24"/>
        <end position="48"/>
    </location>
</feature>
<feature type="compositionally biased region" description="Basic residues" evidence="11">
    <location>
        <begin position="30"/>
        <end position="39"/>
    </location>
</feature>
<dbReference type="EMBL" id="AP023174">
    <property type="protein sequence ID" value="BCF88566.1"/>
    <property type="molecule type" value="Genomic_DNA"/>
</dbReference>
<dbReference type="Proteomes" id="UP000510888">
    <property type="component" value="Chromosome 1"/>
</dbReference>
<evidence type="ECO:0000259" key="12">
    <source>
        <dbReference type="PROSITE" id="PS50926"/>
    </source>
</evidence>
<evidence type="ECO:0000256" key="4">
    <source>
        <dbReference type="ARBA" id="ARBA00022679"/>
    </source>
</evidence>
<reference evidence="13 14" key="1">
    <citation type="journal article" date="2020" name="Genes (Basel)">
        <title>Genomic Comparison of Insect Gut Symbionts from Divergent Burkholderia Subclades.</title>
        <authorList>
            <person name="Takeshita K."/>
            <person name="Kikuchi Y."/>
        </authorList>
    </citation>
    <scope>NUCLEOTIDE SEQUENCE [LARGE SCALE GENOMIC DNA]</scope>
    <source>
        <strain evidence="13 14">PGU16</strain>
    </source>
</reference>
<dbReference type="SUPFAM" id="SSF53335">
    <property type="entry name" value="S-adenosyl-L-methionine-dependent methyltransferases"/>
    <property type="match status" value="1"/>
</dbReference>
<evidence type="ECO:0000256" key="5">
    <source>
        <dbReference type="ARBA" id="ARBA00022691"/>
    </source>
</evidence>
<dbReference type="InterPro" id="IPR012340">
    <property type="entry name" value="NA-bd_OB-fold"/>
</dbReference>
<dbReference type="SUPFAM" id="SSF50249">
    <property type="entry name" value="Nucleic acid-binding proteins"/>
    <property type="match status" value="1"/>
</dbReference>
<evidence type="ECO:0000256" key="11">
    <source>
        <dbReference type="SAM" id="MobiDB-lite"/>
    </source>
</evidence>
<dbReference type="CDD" id="cd02440">
    <property type="entry name" value="AdoMet_MTases"/>
    <property type="match status" value="1"/>
</dbReference>
<keyword evidence="2 9" id="KW-0698">rRNA processing</keyword>
<name>A0A7I8BIS7_9BURK</name>
<evidence type="ECO:0000256" key="1">
    <source>
        <dbReference type="ARBA" id="ARBA00022485"/>
    </source>
</evidence>
<evidence type="ECO:0000256" key="6">
    <source>
        <dbReference type="ARBA" id="ARBA00022723"/>
    </source>
</evidence>
<comment type="catalytic activity">
    <reaction evidence="9">
        <text>uridine(1939) in 23S rRNA + S-adenosyl-L-methionine = 5-methyluridine(1939) in 23S rRNA + S-adenosyl-L-homocysteine + H(+)</text>
        <dbReference type="Rhea" id="RHEA:42908"/>
        <dbReference type="Rhea" id="RHEA-COMP:10278"/>
        <dbReference type="Rhea" id="RHEA-COMP:10279"/>
        <dbReference type="ChEBI" id="CHEBI:15378"/>
        <dbReference type="ChEBI" id="CHEBI:57856"/>
        <dbReference type="ChEBI" id="CHEBI:59789"/>
        <dbReference type="ChEBI" id="CHEBI:65315"/>
        <dbReference type="ChEBI" id="CHEBI:74447"/>
        <dbReference type="EC" id="2.1.1.190"/>
    </reaction>
</comment>
<keyword evidence="5 9" id="KW-0949">S-adenosyl-L-methionine</keyword>
<evidence type="ECO:0000256" key="7">
    <source>
        <dbReference type="ARBA" id="ARBA00023004"/>
    </source>
</evidence>
<dbReference type="InterPro" id="IPR001566">
    <property type="entry name" value="23S_rRNA_MeTrfase_RlmD"/>
</dbReference>
<evidence type="ECO:0000256" key="10">
    <source>
        <dbReference type="PROSITE-ProRule" id="PRU01024"/>
    </source>
</evidence>
<evidence type="ECO:0000313" key="13">
    <source>
        <dbReference type="EMBL" id="BCF88566.1"/>
    </source>
</evidence>
<feature type="active site" description="Nucleophile" evidence="9 10">
    <location>
        <position position="451"/>
    </location>
</feature>
<dbReference type="PANTHER" id="PTHR11061">
    <property type="entry name" value="RNA M5U METHYLTRANSFERASE"/>
    <property type="match status" value="1"/>
</dbReference>
<evidence type="ECO:0000313" key="14">
    <source>
        <dbReference type="Proteomes" id="UP000510888"/>
    </source>
</evidence>
<dbReference type="PROSITE" id="PS01231">
    <property type="entry name" value="TRMA_2"/>
    <property type="match status" value="1"/>
</dbReference>
<dbReference type="NCBIfam" id="NF009639">
    <property type="entry name" value="PRK13168.1"/>
    <property type="match status" value="1"/>
</dbReference>